<evidence type="ECO:0000256" key="1">
    <source>
        <dbReference type="SAM" id="MobiDB-lite"/>
    </source>
</evidence>
<feature type="region of interest" description="Disordered" evidence="1">
    <location>
        <begin position="1"/>
        <end position="24"/>
    </location>
</feature>
<feature type="region of interest" description="Disordered" evidence="1">
    <location>
        <begin position="71"/>
        <end position="90"/>
    </location>
</feature>
<reference evidence="2" key="1">
    <citation type="submission" date="2016-03" db="EMBL/GenBank/DDBJ databases">
        <title>Draft genome sequence of Rosellinia necatrix.</title>
        <authorList>
            <person name="Kanematsu S."/>
        </authorList>
    </citation>
    <scope>NUCLEOTIDE SEQUENCE [LARGE SCALE GENOMIC DNA]</scope>
    <source>
        <strain evidence="2">W97</strain>
    </source>
</reference>
<sequence>MQACDRATAVGQQEQHLDIKMPETPAEAQRYFDDKIAKNANRRVKDYLSGRVPVFRQLNELMEQGWQNLAGDQFFKNQRKRPDNHDRQPN</sequence>
<dbReference type="AlphaFoldDB" id="A0A1S8A6V0"/>
<dbReference type="EMBL" id="DF977457">
    <property type="protein sequence ID" value="GAW25773.1"/>
    <property type="molecule type" value="Genomic_DNA"/>
</dbReference>
<keyword evidence="3" id="KW-1185">Reference proteome</keyword>
<dbReference type="OrthoDB" id="417125at2759"/>
<protein>
    <submittedName>
        <fullName evidence="2">Putative urea active transporter</fullName>
    </submittedName>
</protein>
<feature type="compositionally biased region" description="Basic and acidic residues" evidence="1">
    <location>
        <begin position="80"/>
        <end position="90"/>
    </location>
</feature>
<dbReference type="Proteomes" id="UP000054516">
    <property type="component" value="Unassembled WGS sequence"/>
</dbReference>
<evidence type="ECO:0000313" key="2">
    <source>
        <dbReference type="EMBL" id="GAW25773.1"/>
    </source>
</evidence>
<name>A0A1S8A6V0_ROSNE</name>
<evidence type="ECO:0000313" key="3">
    <source>
        <dbReference type="Proteomes" id="UP000054516"/>
    </source>
</evidence>
<proteinExistence type="predicted"/>
<gene>
    <name evidence="2" type="ORF">SAMD00023353_1202470</name>
</gene>
<organism evidence="2">
    <name type="scientific">Rosellinia necatrix</name>
    <name type="common">White root-rot fungus</name>
    <dbReference type="NCBI Taxonomy" id="77044"/>
    <lineage>
        <taxon>Eukaryota</taxon>
        <taxon>Fungi</taxon>
        <taxon>Dikarya</taxon>
        <taxon>Ascomycota</taxon>
        <taxon>Pezizomycotina</taxon>
        <taxon>Sordariomycetes</taxon>
        <taxon>Xylariomycetidae</taxon>
        <taxon>Xylariales</taxon>
        <taxon>Xylariaceae</taxon>
        <taxon>Rosellinia</taxon>
    </lineage>
</organism>
<accession>A0A1S8A6V0</accession>